<dbReference type="CDD" id="cd00042">
    <property type="entry name" value="CY"/>
    <property type="match status" value="1"/>
</dbReference>
<dbReference type="EMBL" id="CAJNOK010022821">
    <property type="protein sequence ID" value="CAF1353849.1"/>
    <property type="molecule type" value="Genomic_DNA"/>
</dbReference>
<evidence type="ECO:0008006" key="7">
    <source>
        <dbReference type="Google" id="ProtNLM"/>
    </source>
</evidence>
<evidence type="ECO:0000313" key="5">
    <source>
        <dbReference type="EMBL" id="CAF4164338.1"/>
    </source>
</evidence>
<dbReference type="SUPFAM" id="SSF54403">
    <property type="entry name" value="Cystatin/monellin"/>
    <property type="match status" value="1"/>
</dbReference>
<dbReference type="EMBL" id="CAJNOQ010002154">
    <property type="protein sequence ID" value="CAF0942144.1"/>
    <property type="molecule type" value="Genomic_DNA"/>
</dbReference>
<dbReference type="InterPro" id="IPR018073">
    <property type="entry name" value="Prot_inh_cystat_CS"/>
</dbReference>
<dbReference type="Proteomes" id="UP000677228">
    <property type="component" value="Unassembled WGS sequence"/>
</dbReference>
<feature type="signal peptide" evidence="1">
    <location>
        <begin position="1"/>
        <end position="20"/>
    </location>
</feature>
<dbReference type="Gene3D" id="3.10.450.10">
    <property type="match status" value="1"/>
</dbReference>
<dbReference type="InterPro" id="IPR046350">
    <property type="entry name" value="Cystatin_sf"/>
</dbReference>
<dbReference type="AlphaFoldDB" id="A0A814CGD6"/>
<accession>A0A814CGD6</accession>
<dbReference type="Proteomes" id="UP000663829">
    <property type="component" value="Unassembled WGS sequence"/>
</dbReference>
<evidence type="ECO:0000313" key="2">
    <source>
        <dbReference type="EMBL" id="CAF0942144.1"/>
    </source>
</evidence>
<evidence type="ECO:0000313" key="6">
    <source>
        <dbReference type="Proteomes" id="UP000663829"/>
    </source>
</evidence>
<protein>
    <recommendedName>
        <fullName evidence="7">Cystatin</fullName>
    </recommendedName>
</protein>
<dbReference type="EMBL" id="CAJOBC010002155">
    <property type="protein sequence ID" value="CAF3718586.1"/>
    <property type="molecule type" value="Genomic_DNA"/>
</dbReference>
<dbReference type="PROSITE" id="PS00287">
    <property type="entry name" value="CYSTATIN"/>
    <property type="match status" value="1"/>
</dbReference>
<evidence type="ECO:0000313" key="4">
    <source>
        <dbReference type="EMBL" id="CAF3718586.1"/>
    </source>
</evidence>
<sequence>MNKFICLTAILFVAIGVCHGWPFVPPTIPNVLGGFIEQPDLTTDNLIISLTIWAARQLEEAQNLILKNINVIKVETQVVSGVNYKIRFETTPVLPDGTAARTIQCDAIIYLPLNGEQRLLEGQCQTS</sequence>
<reference evidence="2" key="1">
    <citation type="submission" date="2021-02" db="EMBL/GenBank/DDBJ databases">
        <authorList>
            <person name="Nowell W R."/>
        </authorList>
    </citation>
    <scope>NUCLEOTIDE SEQUENCE</scope>
</reference>
<dbReference type="EMBL" id="CAJOBA010044467">
    <property type="protein sequence ID" value="CAF4164338.1"/>
    <property type="molecule type" value="Genomic_DNA"/>
</dbReference>
<evidence type="ECO:0000313" key="3">
    <source>
        <dbReference type="EMBL" id="CAF1353849.1"/>
    </source>
</evidence>
<proteinExistence type="predicted"/>
<evidence type="ECO:0000256" key="1">
    <source>
        <dbReference type="SAM" id="SignalP"/>
    </source>
</evidence>
<dbReference type="OrthoDB" id="1908104at2759"/>
<keyword evidence="6" id="KW-1185">Reference proteome</keyword>
<keyword evidence="1" id="KW-0732">Signal</keyword>
<name>A0A814CGD6_9BILA</name>
<organism evidence="2 6">
    <name type="scientific">Didymodactylos carnosus</name>
    <dbReference type="NCBI Taxonomy" id="1234261"/>
    <lineage>
        <taxon>Eukaryota</taxon>
        <taxon>Metazoa</taxon>
        <taxon>Spiralia</taxon>
        <taxon>Gnathifera</taxon>
        <taxon>Rotifera</taxon>
        <taxon>Eurotatoria</taxon>
        <taxon>Bdelloidea</taxon>
        <taxon>Philodinida</taxon>
        <taxon>Philodinidae</taxon>
        <taxon>Didymodactylos</taxon>
    </lineage>
</organism>
<comment type="caution">
    <text evidence="2">The sequence shown here is derived from an EMBL/GenBank/DDBJ whole genome shotgun (WGS) entry which is preliminary data.</text>
</comment>
<dbReference type="InterPro" id="IPR000010">
    <property type="entry name" value="Cystatin_dom"/>
</dbReference>
<dbReference type="Proteomes" id="UP000681722">
    <property type="component" value="Unassembled WGS sequence"/>
</dbReference>
<feature type="chain" id="PRO_5036409903" description="Cystatin" evidence="1">
    <location>
        <begin position="21"/>
        <end position="127"/>
    </location>
</feature>
<dbReference type="GO" id="GO:0004869">
    <property type="term" value="F:cysteine-type endopeptidase inhibitor activity"/>
    <property type="evidence" value="ECO:0007669"/>
    <property type="project" value="InterPro"/>
</dbReference>
<gene>
    <name evidence="2" type="ORF">GPM918_LOCUS10769</name>
    <name evidence="3" type="ORF">OVA965_LOCUS30925</name>
    <name evidence="4" type="ORF">SRO942_LOCUS10772</name>
    <name evidence="5" type="ORF">TMI583_LOCUS31744</name>
</gene>
<dbReference type="Proteomes" id="UP000682733">
    <property type="component" value="Unassembled WGS sequence"/>
</dbReference>